<gene>
    <name evidence="2" type="ORF">C8J25_12310</name>
</gene>
<reference evidence="2 3" key="1">
    <citation type="submission" date="2018-04" db="EMBL/GenBank/DDBJ databases">
        <title>Genomic Encyclopedia of Type Strains, Phase III (KMG-III): the genomes of soil and plant-associated and newly described type strains.</title>
        <authorList>
            <person name="Whitman W."/>
        </authorList>
    </citation>
    <scope>NUCLEOTIDE SEQUENCE [LARGE SCALE GENOMIC DNA]</scope>
    <source>
        <strain evidence="2 3">MA-olki</strain>
    </source>
</reference>
<evidence type="ECO:0000313" key="2">
    <source>
        <dbReference type="EMBL" id="PTW43409.1"/>
    </source>
</evidence>
<proteinExistence type="predicted"/>
<feature type="domain" description="Lysozyme inhibitor LprI-like N-terminal" evidence="1">
    <location>
        <begin position="23"/>
        <end position="111"/>
    </location>
</feature>
<organism evidence="2 3">
    <name type="scientific">Sphingomonas faeni</name>
    <dbReference type="NCBI Taxonomy" id="185950"/>
    <lineage>
        <taxon>Bacteria</taxon>
        <taxon>Pseudomonadati</taxon>
        <taxon>Pseudomonadota</taxon>
        <taxon>Alphaproteobacteria</taxon>
        <taxon>Sphingomonadales</taxon>
        <taxon>Sphingomonadaceae</taxon>
        <taxon>Sphingomonas</taxon>
    </lineage>
</organism>
<dbReference type="Gene3D" id="1.20.1270.180">
    <property type="match status" value="1"/>
</dbReference>
<name>A0A2T5TW03_9SPHN</name>
<dbReference type="RefSeq" id="WP_208622657.1">
    <property type="nucleotide sequence ID" value="NZ_QAYE01000023.1"/>
</dbReference>
<dbReference type="AlphaFoldDB" id="A0A2T5TW03"/>
<dbReference type="GeneID" id="91007949"/>
<evidence type="ECO:0000259" key="1">
    <source>
        <dbReference type="Pfam" id="PF07007"/>
    </source>
</evidence>
<comment type="caution">
    <text evidence="2">The sequence shown here is derived from an EMBL/GenBank/DDBJ whole genome shotgun (WGS) entry which is preliminary data.</text>
</comment>
<protein>
    <submittedName>
        <fullName evidence="2">Uncharacterized protein YecT (DUF1311 family)</fullName>
    </submittedName>
</protein>
<dbReference type="Proteomes" id="UP000244013">
    <property type="component" value="Unassembled WGS sequence"/>
</dbReference>
<dbReference type="InterPro" id="IPR009739">
    <property type="entry name" value="LprI-like_N"/>
</dbReference>
<dbReference type="Pfam" id="PF07007">
    <property type="entry name" value="LprI"/>
    <property type="match status" value="1"/>
</dbReference>
<evidence type="ECO:0000313" key="3">
    <source>
        <dbReference type="Proteomes" id="UP000244013"/>
    </source>
</evidence>
<dbReference type="EMBL" id="QAYE01000023">
    <property type="protein sequence ID" value="PTW43409.1"/>
    <property type="molecule type" value="Genomic_DNA"/>
</dbReference>
<sequence length="140" mass="15598">MLAIFALALAAAAAPSASQCPGSSTQEIDACLAGRFDKADAELNRYYKAAIKRLREERELASEQKLVQAERSWVAYRTSECGAVYENWIGGSIRGSMALNCQIRLTRMRTYTIWLHWLTYMDSTPPLLPRPDIESVLAPA</sequence>
<accession>A0A2T5TW03</accession>